<comment type="similarity">
    <text evidence="1">Belongs to the HerA family.</text>
</comment>
<comment type="catalytic activity">
    <reaction evidence="3">
        <text>ATP + H2O = ADP + phosphate + H(+)</text>
        <dbReference type="Rhea" id="RHEA:13065"/>
        <dbReference type="ChEBI" id="CHEBI:15377"/>
        <dbReference type="ChEBI" id="CHEBI:15378"/>
        <dbReference type="ChEBI" id="CHEBI:30616"/>
        <dbReference type="ChEBI" id="CHEBI:43474"/>
        <dbReference type="ChEBI" id="CHEBI:456216"/>
        <dbReference type="EC" id="5.6.2.3"/>
    </reaction>
</comment>
<keyword evidence="6" id="KW-0547">Nucleotide-binding</keyword>
<organism evidence="6">
    <name type="scientific">Ignisphaera aggregans</name>
    <dbReference type="NCBI Taxonomy" id="334771"/>
    <lineage>
        <taxon>Archaea</taxon>
        <taxon>Thermoproteota</taxon>
        <taxon>Thermoprotei</taxon>
        <taxon>Desulfurococcales</taxon>
        <taxon>Desulfurococcaceae</taxon>
        <taxon>Ignisphaera</taxon>
    </lineage>
</organism>
<dbReference type="Pfam" id="PF01935">
    <property type="entry name" value="DUF87"/>
    <property type="match status" value="1"/>
</dbReference>
<comment type="catalytic activity">
    <reaction evidence="4">
        <text>ATP + H2O = ADP + phosphate + H(+)</text>
        <dbReference type="Rhea" id="RHEA:13065"/>
        <dbReference type="ChEBI" id="CHEBI:15377"/>
        <dbReference type="ChEBI" id="CHEBI:15378"/>
        <dbReference type="ChEBI" id="CHEBI:30616"/>
        <dbReference type="ChEBI" id="CHEBI:43474"/>
        <dbReference type="ChEBI" id="CHEBI:456216"/>
        <dbReference type="EC" id="5.6.2.4"/>
    </reaction>
</comment>
<dbReference type="SMART" id="SM00382">
    <property type="entry name" value="AAA"/>
    <property type="match status" value="1"/>
</dbReference>
<proteinExistence type="inferred from homology"/>
<name>A0A7C5XJ16_9CREN</name>
<gene>
    <name evidence="7" type="ORF">ENL47_06335</name>
    <name evidence="6" type="ORF">ENM84_06435</name>
</gene>
<evidence type="ECO:0000313" key="7">
    <source>
        <dbReference type="EMBL" id="HHR96418.1"/>
    </source>
</evidence>
<keyword evidence="6" id="KW-0067">ATP-binding</keyword>
<dbReference type="InterPro" id="IPR003593">
    <property type="entry name" value="AAA+_ATPase"/>
</dbReference>
<feature type="domain" description="AAA+ ATPase" evidence="5">
    <location>
        <begin position="209"/>
        <end position="473"/>
    </location>
</feature>
<evidence type="ECO:0000256" key="4">
    <source>
        <dbReference type="ARBA" id="ARBA00048988"/>
    </source>
</evidence>
<protein>
    <submittedName>
        <fullName evidence="6">ATP-binding protein</fullName>
    </submittedName>
</protein>
<dbReference type="InterPro" id="IPR008571">
    <property type="entry name" value="HerA-like"/>
</dbReference>
<dbReference type="PANTHER" id="PTHR42957">
    <property type="entry name" value="HELICASE MJ1565-RELATED"/>
    <property type="match status" value="1"/>
</dbReference>
<dbReference type="EMBL" id="DRUB01000122">
    <property type="protein sequence ID" value="HHR96418.1"/>
    <property type="molecule type" value="Genomic_DNA"/>
</dbReference>
<accession>A0A7C5XJ16</accession>
<dbReference type="GO" id="GO:0043138">
    <property type="term" value="F:3'-5' DNA helicase activity"/>
    <property type="evidence" value="ECO:0007669"/>
    <property type="project" value="UniProtKB-EC"/>
</dbReference>
<dbReference type="GO" id="GO:0043139">
    <property type="term" value="F:5'-3' DNA helicase activity"/>
    <property type="evidence" value="ECO:0007669"/>
    <property type="project" value="UniProtKB-EC"/>
</dbReference>
<evidence type="ECO:0000256" key="1">
    <source>
        <dbReference type="ARBA" id="ARBA00007816"/>
    </source>
</evidence>
<dbReference type="SUPFAM" id="SSF52540">
    <property type="entry name" value="P-loop containing nucleoside triphosphate hydrolases"/>
    <property type="match status" value="1"/>
</dbReference>
<evidence type="ECO:0000256" key="2">
    <source>
        <dbReference type="ARBA" id="ARBA00034617"/>
    </source>
</evidence>
<comment type="caution">
    <text evidence="6">The sequence shown here is derived from an EMBL/GenBank/DDBJ whole genome shotgun (WGS) entry which is preliminary data.</text>
</comment>
<comment type="catalytic activity">
    <reaction evidence="2">
        <text>Couples ATP hydrolysis with the unwinding of duplex DNA by translocating in the 3'-5' direction.</text>
        <dbReference type="EC" id="5.6.2.4"/>
    </reaction>
</comment>
<dbReference type="InterPro" id="IPR002789">
    <property type="entry name" value="HerA_central"/>
</dbReference>
<evidence type="ECO:0000259" key="5">
    <source>
        <dbReference type="SMART" id="SM00382"/>
    </source>
</evidence>
<dbReference type="Gene3D" id="3.40.50.300">
    <property type="entry name" value="P-loop containing nucleotide triphosphate hydrolases"/>
    <property type="match status" value="2"/>
</dbReference>
<dbReference type="GO" id="GO:0005524">
    <property type="term" value="F:ATP binding"/>
    <property type="evidence" value="ECO:0007669"/>
    <property type="project" value="UniProtKB-KW"/>
</dbReference>
<dbReference type="CDD" id="cd01127">
    <property type="entry name" value="TrwB_TraG_TraD_VirD4"/>
    <property type="match status" value="1"/>
</dbReference>
<dbReference type="PANTHER" id="PTHR42957:SF2">
    <property type="entry name" value="HELICASE HERA CENTRAL DOMAIN-CONTAINING PROTEIN"/>
    <property type="match status" value="1"/>
</dbReference>
<dbReference type="EMBL" id="DRZI01000274">
    <property type="protein sequence ID" value="HHP82283.1"/>
    <property type="molecule type" value="Genomic_DNA"/>
</dbReference>
<evidence type="ECO:0000256" key="3">
    <source>
        <dbReference type="ARBA" id="ARBA00048954"/>
    </source>
</evidence>
<dbReference type="InterPro" id="IPR027417">
    <property type="entry name" value="P-loop_NTPase"/>
</dbReference>
<reference evidence="6" key="1">
    <citation type="journal article" date="2020" name="mSystems">
        <title>Genome- and Community-Level Interaction Insights into Carbon Utilization and Element Cycling Functions of Hydrothermarchaeota in Hydrothermal Sediment.</title>
        <authorList>
            <person name="Zhou Z."/>
            <person name="Liu Y."/>
            <person name="Xu W."/>
            <person name="Pan J."/>
            <person name="Luo Z.H."/>
            <person name="Li M."/>
        </authorList>
    </citation>
    <scope>NUCLEOTIDE SEQUENCE [LARGE SCALE GENOMIC DNA]</scope>
    <source>
        <strain evidence="7">SpSt-1</strain>
        <strain evidence="6">SpSt-1121</strain>
    </source>
</reference>
<evidence type="ECO:0000313" key="6">
    <source>
        <dbReference type="EMBL" id="HHP82283.1"/>
    </source>
</evidence>
<dbReference type="AlphaFoldDB" id="A0A7C5XJ16"/>
<sequence length="520" mass="57931">MNILNMRKSIGLFLERVNSDTIALNILPSNITIYIAVLELSMIQKTEHENASPMLTLEFIQSLSSRCINSSYAILTCIEPNQLATYIAVLSRDIDVVRKESEIVCSLISTLSQGNIICKVNSSDETVKILLHCLNVNSISDRIKHFLKRGRSYLDNTAVSHPIPLIPRFKALDADEYKYLLEVFSKGTIKIGYLYSNPNIVVALSDEHISRHIAIVGSTGSGKSTTASILAREVALNGYGVVVIDWHGEYTSLIEDRDKVVYVNPIKGSIPEPLDMEEMIKVEPLAFIEIIESSLDLTPAQAHILEDAVNIASQRIGNGMDIVDILIEIIQNSSVTARWFTESREALLRKLKPLSTNYLKIKWRNLERVSIEKGKIHIFDISEIPNVRIKKIFASLLIRSIALKAQYNNIEKPILIIIDEAHNILSSDNPISNLIAEVRKWGIGFAIATQAPSMLAPMILKNVNTKIIHTIKSSSDIEAVLSTTILRGDHKKAISSLKPGEALITMPELVEPILIKIARF</sequence>